<name>G0MTU3_CAEBE</name>
<keyword evidence="9" id="KW-0408">Iron</keyword>
<keyword evidence="4" id="KW-0349">Heme</keyword>
<dbReference type="Gene3D" id="1.20.120.1770">
    <property type="match status" value="1"/>
</dbReference>
<keyword evidence="6" id="KW-0479">Metal-binding</keyword>
<protein>
    <recommendedName>
        <fullName evidence="12">Cytochrome b561 domain-containing protein</fullName>
    </recommendedName>
</protein>
<evidence type="ECO:0000256" key="3">
    <source>
        <dbReference type="ARBA" id="ARBA00022448"/>
    </source>
</evidence>
<comment type="subcellular location">
    <subcellularLocation>
        <location evidence="2">Membrane</location>
        <topology evidence="2">Multi-pass membrane protein</topology>
    </subcellularLocation>
</comment>
<evidence type="ECO:0000259" key="12">
    <source>
        <dbReference type="PROSITE" id="PS50939"/>
    </source>
</evidence>
<gene>
    <name evidence="13" type="ORF">CAEBREN_08991</name>
</gene>
<dbReference type="Proteomes" id="UP000008068">
    <property type="component" value="Unassembled WGS sequence"/>
</dbReference>
<evidence type="ECO:0000256" key="4">
    <source>
        <dbReference type="ARBA" id="ARBA00022617"/>
    </source>
</evidence>
<dbReference type="HOGENOM" id="CLU_069712_3_0_1"/>
<evidence type="ECO:0000256" key="2">
    <source>
        <dbReference type="ARBA" id="ARBA00004141"/>
    </source>
</evidence>
<feature type="domain" description="Cytochrome b561" evidence="12">
    <location>
        <begin position="18"/>
        <end position="223"/>
    </location>
</feature>
<accession>G0MTU3</accession>
<dbReference type="PANTHER" id="PTHR10106">
    <property type="entry name" value="CYTOCHROME B561-RELATED"/>
    <property type="match status" value="1"/>
</dbReference>
<sequence length="241" mass="27278">MSTKSIHSLGNFDFILTVTHLVGFITVCLSGYFFNTFMNGIGWPNQEEISNQSSLGMKGKQLHGFLMFLGFIYFQGEALLAYRVYRYNPRSVTKTIHSVFHFLAFGSGVAALVSMILSISFMKSSHFSNIHSWLGICFLVLFFGLVTFVFPCTPESYRARLMPVHRAVGISCMVISCIQCCLGYNQLVQKQLHCFKDLSCANRIEYVGALSMLFNILYTLLVLAVVTPKPWRREKTVNELN</sequence>
<evidence type="ECO:0000256" key="9">
    <source>
        <dbReference type="ARBA" id="ARBA00023004"/>
    </source>
</evidence>
<dbReference type="OMA" id="HRAVGIS"/>
<feature type="transmembrane region" description="Helical" evidence="11">
    <location>
        <begin position="206"/>
        <end position="226"/>
    </location>
</feature>
<evidence type="ECO:0000313" key="13">
    <source>
        <dbReference type="EMBL" id="EGT43634.1"/>
    </source>
</evidence>
<keyword evidence="14" id="KW-1185">Reference proteome</keyword>
<organism evidence="14">
    <name type="scientific">Caenorhabditis brenneri</name>
    <name type="common">Nematode worm</name>
    <dbReference type="NCBI Taxonomy" id="135651"/>
    <lineage>
        <taxon>Eukaryota</taxon>
        <taxon>Metazoa</taxon>
        <taxon>Ecdysozoa</taxon>
        <taxon>Nematoda</taxon>
        <taxon>Chromadorea</taxon>
        <taxon>Rhabditida</taxon>
        <taxon>Rhabditina</taxon>
        <taxon>Rhabditomorpha</taxon>
        <taxon>Rhabditoidea</taxon>
        <taxon>Rhabditidae</taxon>
        <taxon>Peloderinae</taxon>
        <taxon>Caenorhabditis</taxon>
    </lineage>
</organism>
<feature type="transmembrane region" description="Helical" evidence="11">
    <location>
        <begin position="62"/>
        <end position="82"/>
    </location>
</feature>
<reference evidence="14" key="1">
    <citation type="submission" date="2011-07" db="EMBL/GenBank/DDBJ databases">
        <authorList>
            <consortium name="Caenorhabditis brenneri Sequencing and Analysis Consortium"/>
            <person name="Wilson R.K."/>
        </authorList>
    </citation>
    <scope>NUCLEOTIDE SEQUENCE [LARGE SCALE GENOMIC DNA]</scope>
    <source>
        <strain evidence="14">PB2801</strain>
    </source>
</reference>
<dbReference type="PANTHER" id="PTHR10106:SF50">
    <property type="entry name" value="CYTOCHROME B561 DOMAIN-CONTAINING PROTEIN"/>
    <property type="match status" value="1"/>
</dbReference>
<proteinExistence type="predicted"/>
<feature type="transmembrane region" description="Helical" evidence="11">
    <location>
        <begin position="12"/>
        <end position="34"/>
    </location>
</feature>
<dbReference type="PROSITE" id="PS50939">
    <property type="entry name" value="CYTOCHROME_B561"/>
    <property type="match status" value="1"/>
</dbReference>
<evidence type="ECO:0000256" key="8">
    <source>
        <dbReference type="ARBA" id="ARBA00022989"/>
    </source>
</evidence>
<dbReference type="Pfam" id="PF03188">
    <property type="entry name" value="Cytochrom_B561"/>
    <property type="match status" value="1"/>
</dbReference>
<evidence type="ECO:0000256" key="1">
    <source>
        <dbReference type="ARBA" id="ARBA00001970"/>
    </source>
</evidence>
<dbReference type="CDD" id="cd08554">
    <property type="entry name" value="Cyt_b561"/>
    <property type="match status" value="1"/>
</dbReference>
<dbReference type="GO" id="GO:0016020">
    <property type="term" value="C:membrane"/>
    <property type="evidence" value="ECO:0007669"/>
    <property type="project" value="UniProtKB-SubCell"/>
</dbReference>
<keyword evidence="3" id="KW-0813">Transport</keyword>
<evidence type="ECO:0000256" key="7">
    <source>
        <dbReference type="ARBA" id="ARBA00022982"/>
    </source>
</evidence>
<evidence type="ECO:0000256" key="11">
    <source>
        <dbReference type="SAM" id="Phobius"/>
    </source>
</evidence>
<evidence type="ECO:0000256" key="5">
    <source>
        <dbReference type="ARBA" id="ARBA00022692"/>
    </source>
</evidence>
<dbReference type="EMBL" id="GL379811">
    <property type="protein sequence ID" value="EGT43634.1"/>
    <property type="molecule type" value="Genomic_DNA"/>
</dbReference>
<comment type="cofactor">
    <cofactor evidence="1">
        <name>heme b</name>
        <dbReference type="ChEBI" id="CHEBI:60344"/>
    </cofactor>
</comment>
<keyword evidence="8 11" id="KW-1133">Transmembrane helix</keyword>
<evidence type="ECO:0000256" key="6">
    <source>
        <dbReference type="ARBA" id="ARBA00022723"/>
    </source>
</evidence>
<dbReference type="GO" id="GO:0046872">
    <property type="term" value="F:metal ion binding"/>
    <property type="evidence" value="ECO:0007669"/>
    <property type="project" value="UniProtKB-KW"/>
</dbReference>
<feature type="transmembrane region" description="Helical" evidence="11">
    <location>
        <begin position="164"/>
        <end position="186"/>
    </location>
</feature>
<feature type="transmembrane region" description="Helical" evidence="11">
    <location>
        <begin position="133"/>
        <end position="152"/>
    </location>
</feature>
<dbReference type="InterPro" id="IPR006593">
    <property type="entry name" value="Cyt_b561/ferric_Rdtase_TM"/>
</dbReference>
<dbReference type="AlphaFoldDB" id="G0MTU3"/>
<evidence type="ECO:0000313" key="14">
    <source>
        <dbReference type="Proteomes" id="UP000008068"/>
    </source>
</evidence>
<evidence type="ECO:0000256" key="10">
    <source>
        <dbReference type="ARBA" id="ARBA00023136"/>
    </source>
</evidence>
<dbReference type="InterPro" id="IPR043205">
    <property type="entry name" value="CYB561/CYBRD1-like"/>
</dbReference>
<keyword evidence="5 11" id="KW-0812">Transmembrane</keyword>
<dbReference type="GO" id="GO:0016491">
    <property type="term" value="F:oxidoreductase activity"/>
    <property type="evidence" value="ECO:0007669"/>
    <property type="project" value="InterPro"/>
</dbReference>
<dbReference type="InParanoid" id="G0MTU3"/>
<keyword evidence="10 11" id="KW-0472">Membrane</keyword>
<feature type="transmembrane region" description="Helical" evidence="11">
    <location>
        <begin position="102"/>
        <end position="121"/>
    </location>
</feature>
<dbReference type="SMART" id="SM00665">
    <property type="entry name" value="B561"/>
    <property type="match status" value="1"/>
</dbReference>
<dbReference type="OrthoDB" id="907479at2759"/>
<dbReference type="STRING" id="135651.G0MTU3"/>
<dbReference type="eggNOG" id="KOG1619">
    <property type="taxonomic scope" value="Eukaryota"/>
</dbReference>
<keyword evidence="7" id="KW-0249">Electron transport</keyword>